<dbReference type="InterPro" id="IPR050275">
    <property type="entry name" value="PGM_Phosphatase"/>
</dbReference>
<dbReference type="Pfam" id="PF00300">
    <property type="entry name" value="His_Phos_1"/>
    <property type="match status" value="1"/>
</dbReference>
<gene>
    <name evidence="1" type="ORF">JJB74_25545</name>
</gene>
<name>A0A934SWA4_9BURK</name>
<dbReference type="Gene3D" id="3.40.50.1240">
    <property type="entry name" value="Phosphoglycerate mutase-like"/>
    <property type="match status" value="1"/>
</dbReference>
<dbReference type="Proteomes" id="UP000622890">
    <property type="component" value="Unassembled WGS sequence"/>
</dbReference>
<dbReference type="GO" id="GO:0016791">
    <property type="term" value="F:phosphatase activity"/>
    <property type="evidence" value="ECO:0007669"/>
    <property type="project" value="TreeGrafter"/>
</dbReference>
<dbReference type="EMBL" id="JAEPBG010000016">
    <property type="protein sequence ID" value="MBK4738001.1"/>
    <property type="molecule type" value="Genomic_DNA"/>
</dbReference>
<dbReference type="RefSeq" id="WP_200596852.1">
    <property type="nucleotide sequence ID" value="NZ_JAEPBG010000016.1"/>
</dbReference>
<keyword evidence="2" id="KW-1185">Reference proteome</keyword>
<dbReference type="PANTHER" id="PTHR48100:SF1">
    <property type="entry name" value="HISTIDINE PHOSPHATASE FAMILY PROTEIN-RELATED"/>
    <property type="match status" value="1"/>
</dbReference>
<dbReference type="SMART" id="SM00855">
    <property type="entry name" value="PGAM"/>
    <property type="match status" value="1"/>
</dbReference>
<dbReference type="SUPFAM" id="SSF53254">
    <property type="entry name" value="Phosphoglycerate mutase-like"/>
    <property type="match status" value="1"/>
</dbReference>
<accession>A0A934SWA4</accession>
<evidence type="ECO:0000313" key="2">
    <source>
        <dbReference type="Proteomes" id="UP000622890"/>
    </source>
</evidence>
<sequence length="213" mass="23054">MLQSDWLQEPSRAAKRLIFARHGEYECNLLGTCNCNPRTPYPLTAKGRLQAELLGERLRGAGIEAIVSSEFLRARQTAQLVNAALGLPVLVNSLANENRVGAVFEGKLNEEFLASIRHDPAHAAQPDGESFTAMLARIGKLLEDLSRSSPATILVVTHGWVLQGVRTLLGEIDAADGAMCVDMPGNCRTESVSCRDGRISREGAIALPDIIPR</sequence>
<organism evidence="1 2">
    <name type="scientific">Noviherbaspirillum pedocola</name>
    <dbReference type="NCBI Taxonomy" id="2801341"/>
    <lineage>
        <taxon>Bacteria</taxon>
        <taxon>Pseudomonadati</taxon>
        <taxon>Pseudomonadota</taxon>
        <taxon>Betaproteobacteria</taxon>
        <taxon>Burkholderiales</taxon>
        <taxon>Oxalobacteraceae</taxon>
        <taxon>Noviherbaspirillum</taxon>
    </lineage>
</organism>
<protein>
    <submittedName>
        <fullName evidence="1">Histidine phosphatase family protein</fullName>
    </submittedName>
</protein>
<dbReference type="PANTHER" id="PTHR48100">
    <property type="entry name" value="BROAD-SPECIFICITY PHOSPHATASE YOR283W-RELATED"/>
    <property type="match status" value="1"/>
</dbReference>
<dbReference type="AlphaFoldDB" id="A0A934SWA4"/>
<dbReference type="InterPro" id="IPR029033">
    <property type="entry name" value="His_PPase_superfam"/>
</dbReference>
<proteinExistence type="predicted"/>
<dbReference type="InterPro" id="IPR013078">
    <property type="entry name" value="His_Pase_superF_clade-1"/>
</dbReference>
<dbReference type="GO" id="GO:0005737">
    <property type="term" value="C:cytoplasm"/>
    <property type="evidence" value="ECO:0007669"/>
    <property type="project" value="TreeGrafter"/>
</dbReference>
<comment type="caution">
    <text evidence="1">The sequence shown here is derived from an EMBL/GenBank/DDBJ whole genome shotgun (WGS) entry which is preliminary data.</text>
</comment>
<dbReference type="CDD" id="cd07067">
    <property type="entry name" value="HP_PGM_like"/>
    <property type="match status" value="1"/>
</dbReference>
<reference evidence="1" key="1">
    <citation type="submission" date="2021-01" db="EMBL/GenBank/DDBJ databases">
        <title>Genome sequence of strain Noviherbaspirillum sp. DKR-6.</title>
        <authorList>
            <person name="Chaudhary D.K."/>
        </authorList>
    </citation>
    <scope>NUCLEOTIDE SEQUENCE</scope>
    <source>
        <strain evidence="1">DKR-6</strain>
    </source>
</reference>
<evidence type="ECO:0000313" key="1">
    <source>
        <dbReference type="EMBL" id="MBK4738001.1"/>
    </source>
</evidence>